<evidence type="ECO:0000256" key="4">
    <source>
        <dbReference type="ARBA" id="ARBA00022777"/>
    </source>
</evidence>
<dbReference type="GO" id="GO:0007165">
    <property type="term" value="P:signal transduction"/>
    <property type="evidence" value="ECO:0000318"/>
    <property type="project" value="GO_Central"/>
</dbReference>
<organism evidence="7 8">
    <name type="scientific">Paramecium tetraurelia</name>
    <dbReference type="NCBI Taxonomy" id="5888"/>
    <lineage>
        <taxon>Eukaryota</taxon>
        <taxon>Sar</taxon>
        <taxon>Alveolata</taxon>
        <taxon>Ciliophora</taxon>
        <taxon>Intramacronucleata</taxon>
        <taxon>Oligohymenophorea</taxon>
        <taxon>Peniculida</taxon>
        <taxon>Parameciidae</taxon>
        <taxon>Paramecium</taxon>
    </lineage>
</organism>
<dbReference type="Gene3D" id="1.10.510.10">
    <property type="entry name" value="Transferase(Phosphotransferase) domain 1"/>
    <property type="match status" value="1"/>
</dbReference>
<evidence type="ECO:0000259" key="6">
    <source>
        <dbReference type="PROSITE" id="PS50011"/>
    </source>
</evidence>
<sequence length="524" mass="61885">MKRCQKKVLDQVQNKIEYEASHRKSFFQRKFLRMEWSRRKIAKIQGEFDLQIEVILLGKHNQPKKKQLMVWQNIMKTTKRNGDSCWLDYENSILERLQNDQYGEGIKLIKCFDEIVIFCDVVPLLSYIKRFTIQSDFFKYFEVIKQISQETYRIQKRNETHDYQCTIYQKTTLTSQIEIQLEKSVYIQRRINHEYLQKFYEVFENPEQIIVVTQLTLGGTLNNYIQKFPTLSEEKAQKFMFKIFKGLAYLHSKNIMHRDIKPENIWLGLNGSLENPCLSSYGLAEIVQQNVDSADSDNEQLIPDYLRVRFGTPGFTAPEILRNEYYDQKADVFSAGIVMYYSLCGKIPFQGQNLENIIESNQECHIDFSKLFLSDEGIDFIKSILNENPHERLSSQLALNHQWLRKERLSEVMEFKASQKLKQLTEKNNQQKGQLQFCNQQTFSQDASPLSPQSPQINKLQRQNSDFRIRTQCNSFSPDVNQFRKQSSFTSKLNGNTQNQLSHLNENDEVRRCKNSIKKSIFKQ</sequence>
<accession>A0D3S5</accession>
<evidence type="ECO:0000256" key="1">
    <source>
        <dbReference type="ARBA" id="ARBA00022527"/>
    </source>
</evidence>
<name>A0D3S5_PARTE</name>
<dbReference type="Pfam" id="PF00069">
    <property type="entry name" value="Pkinase"/>
    <property type="match status" value="1"/>
</dbReference>
<dbReference type="SUPFAM" id="SSF56112">
    <property type="entry name" value="Protein kinase-like (PK-like)"/>
    <property type="match status" value="1"/>
</dbReference>
<evidence type="ECO:0000256" key="5">
    <source>
        <dbReference type="ARBA" id="ARBA00022840"/>
    </source>
</evidence>
<dbReference type="InterPro" id="IPR000719">
    <property type="entry name" value="Prot_kinase_dom"/>
</dbReference>
<dbReference type="KEGG" id="ptm:GSPATT00013157001"/>
<evidence type="ECO:0000313" key="7">
    <source>
        <dbReference type="EMBL" id="CAK77692.1"/>
    </source>
</evidence>
<dbReference type="OMA" id="YIQRRIN"/>
<dbReference type="OrthoDB" id="292672at2759"/>
<feature type="domain" description="Protein kinase" evidence="6">
    <location>
        <begin position="141"/>
        <end position="404"/>
    </location>
</feature>
<dbReference type="eggNOG" id="KOG0032">
    <property type="taxonomic scope" value="Eukaryota"/>
</dbReference>
<dbReference type="PANTHER" id="PTHR24345">
    <property type="entry name" value="SERINE/THREONINE-PROTEIN KINASE PLK"/>
    <property type="match status" value="1"/>
</dbReference>
<keyword evidence="3" id="KW-0547">Nucleotide-binding</keyword>
<dbReference type="PANTHER" id="PTHR24345:SF0">
    <property type="entry name" value="CELL CYCLE SERINE_THREONINE-PROTEIN KINASE CDC5_MSD2"/>
    <property type="match status" value="1"/>
</dbReference>
<dbReference type="Proteomes" id="UP000000600">
    <property type="component" value="Unassembled WGS sequence"/>
</dbReference>
<dbReference type="AlphaFoldDB" id="A0D3S5"/>
<dbReference type="InParanoid" id="A0D3S5"/>
<dbReference type="SMART" id="SM00220">
    <property type="entry name" value="S_TKc"/>
    <property type="match status" value="1"/>
</dbReference>
<dbReference type="PROSITE" id="PS50011">
    <property type="entry name" value="PROTEIN_KINASE_DOM"/>
    <property type="match status" value="1"/>
</dbReference>
<evidence type="ECO:0000256" key="2">
    <source>
        <dbReference type="ARBA" id="ARBA00022679"/>
    </source>
</evidence>
<evidence type="ECO:0000313" key="8">
    <source>
        <dbReference type="Proteomes" id="UP000000600"/>
    </source>
</evidence>
<keyword evidence="2" id="KW-0808">Transferase</keyword>
<dbReference type="EMBL" id="CT868285">
    <property type="protein sequence ID" value="CAK77692.1"/>
    <property type="molecule type" value="Genomic_DNA"/>
</dbReference>
<keyword evidence="1" id="KW-0723">Serine/threonine-protein kinase</keyword>
<evidence type="ECO:0000256" key="3">
    <source>
        <dbReference type="ARBA" id="ARBA00022741"/>
    </source>
</evidence>
<gene>
    <name evidence="7" type="ORF">GSPATT00013157001</name>
</gene>
<dbReference type="HOGENOM" id="CLU_000288_177_1_1"/>
<proteinExistence type="predicted"/>
<reference evidence="7 8" key="1">
    <citation type="journal article" date="2006" name="Nature">
        <title>Global trends of whole-genome duplications revealed by the ciliate Paramecium tetraurelia.</title>
        <authorList>
            <consortium name="Genoscope"/>
            <person name="Aury J.-M."/>
            <person name="Jaillon O."/>
            <person name="Duret L."/>
            <person name="Noel B."/>
            <person name="Jubin C."/>
            <person name="Porcel B.M."/>
            <person name="Segurens B."/>
            <person name="Daubin V."/>
            <person name="Anthouard V."/>
            <person name="Aiach N."/>
            <person name="Arnaiz O."/>
            <person name="Billaut A."/>
            <person name="Beisson J."/>
            <person name="Blanc I."/>
            <person name="Bouhouche K."/>
            <person name="Camara F."/>
            <person name="Duharcourt S."/>
            <person name="Guigo R."/>
            <person name="Gogendeau D."/>
            <person name="Katinka M."/>
            <person name="Keller A.-M."/>
            <person name="Kissmehl R."/>
            <person name="Klotz C."/>
            <person name="Koll F."/>
            <person name="Le Moue A."/>
            <person name="Lepere C."/>
            <person name="Malinsky S."/>
            <person name="Nowacki M."/>
            <person name="Nowak J.K."/>
            <person name="Plattner H."/>
            <person name="Poulain J."/>
            <person name="Ruiz F."/>
            <person name="Serrano V."/>
            <person name="Zagulski M."/>
            <person name="Dessen P."/>
            <person name="Betermier M."/>
            <person name="Weissenbach J."/>
            <person name="Scarpelli C."/>
            <person name="Schachter V."/>
            <person name="Sperling L."/>
            <person name="Meyer E."/>
            <person name="Cohen J."/>
            <person name="Wincker P."/>
        </authorList>
    </citation>
    <scope>NUCLEOTIDE SEQUENCE [LARGE SCALE GENOMIC DNA]</scope>
    <source>
        <strain evidence="7 8">Stock d4-2</strain>
    </source>
</reference>
<dbReference type="InterPro" id="IPR011009">
    <property type="entry name" value="Kinase-like_dom_sf"/>
</dbReference>
<dbReference type="RefSeq" id="XP_001445089.1">
    <property type="nucleotide sequence ID" value="XM_001445052.1"/>
</dbReference>
<keyword evidence="5" id="KW-0067">ATP-binding</keyword>
<keyword evidence="8" id="KW-1185">Reference proteome</keyword>
<protein>
    <recommendedName>
        <fullName evidence="6">Protein kinase domain-containing protein</fullName>
    </recommendedName>
</protein>
<dbReference type="GeneID" id="5030880"/>
<dbReference type="GO" id="GO:0005524">
    <property type="term" value="F:ATP binding"/>
    <property type="evidence" value="ECO:0007669"/>
    <property type="project" value="UniProtKB-KW"/>
</dbReference>
<keyword evidence="4" id="KW-0418">Kinase</keyword>
<dbReference type="GO" id="GO:0004674">
    <property type="term" value="F:protein serine/threonine kinase activity"/>
    <property type="evidence" value="ECO:0000318"/>
    <property type="project" value="GO_Central"/>
</dbReference>